<keyword evidence="2 5" id="KW-0812">Transmembrane</keyword>
<dbReference type="SUPFAM" id="SSF161098">
    <property type="entry name" value="MetI-like"/>
    <property type="match status" value="1"/>
</dbReference>
<dbReference type="PANTHER" id="PTHR43759:SF1">
    <property type="entry name" value="GLUCOSE IMPORT SYSTEM PERMEASE PROTEIN GLCT"/>
    <property type="match status" value="1"/>
</dbReference>
<keyword evidence="7" id="KW-1185">Reference proteome</keyword>
<dbReference type="Proteomes" id="UP000639516">
    <property type="component" value="Unassembled WGS sequence"/>
</dbReference>
<evidence type="ECO:0000256" key="5">
    <source>
        <dbReference type="SAM" id="Phobius"/>
    </source>
</evidence>
<evidence type="ECO:0000313" key="6">
    <source>
        <dbReference type="EMBL" id="MBC9983285.1"/>
    </source>
</evidence>
<keyword evidence="4 5" id="KW-0472">Membrane</keyword>
<reference evidence="6 7" key="1">
    <citation type="journal article" date="2020" name="Arch. Microbiol.">
        <title>Bradyrhizobium campsiandrae sp. nov., a nitrogen-fixing bacterial strain isolated from a native leguminous tree from the Amazon adapted to flooded conditions.</title>
        <authorList>
            <person name="Cabral Michel D."/>
            <person name="Martins da Costa E."/>
            <person name="Azarias Guimaraes A."/>
            <person name="Soares de Carvalho T."/>
            <person name="Santos de Castro Caputo P."/>
            <person name="Willems A."/>
            <person name="de Souza Moreira F.M."/>
        </authorList>
    </citation>
    <scope>NUCLEOTIDE SEQUENCE [LARGE SCALE GENOMIC DNA]</scope>
    <source>
        <strain evidence="7">INPA 384B</strain>
    </source>
</reference>
<name>A0ABR7UGR3_9BRAD</name>
<keyword evidence="3 5" id="KW-1133">Transmembrane helix</keyword>
<gene>
    <name evidence="6" type="ORF">HA482_34385</name>
</gene>
<evidence type="ECO:0000256" key="4">
    <source>
        <dbReference type="ARBA" id="ARBA00023136"/>
    </source>
</evidence>
<dbReference type="PANTHER" id="PTHR43759">
    <property type="entry name" value="TREHALOSE TRANSPORT SYSTEM PERMEASE PROTEIN SUGA"/>
    <property type="match status" value="1"/>
</dbReference>
<feature type="non-terminal residue" evidence="6">
    <location>
        <position position="1"/>
    </location>
</feature>
<evidence type="ECO:0000256" key="2">
    <source>
        <dbReference type="ARBA" id="ARBA00022692"/>
    </source>
</evidence>
<sequence length="73" mass="7907">VKSFDIIFAITQGGPGSASETINLYLYSVAFAYYDIGYGSAIAVIFFLLIVALAAVMLYVRQRMLWTEMGGGA</sequence>
<feature type="transmembrane region" description="Helical" evidence="5">
    <location>
        <begin position="36"/>
        <end position="60"/>
    </location>
</feature>
<evidence type="ECO:0000256" key="3">
    <source>
        <dbReference type="ARBA" id="ARBA00022989"/>
    </source>
</evidence>
<dbReference type="InterPro" id="IPR052730">
    <property type="entry name" value="Sugar_ABC_transporter"/>
</dbReference>
<dbReference type="Gene3D" id="1.10.3720.10">
    <property type="entry name" value="MetI-like"/>
    <property type="match status" value="1"/>
</dbReference>
<accession>A0ABR7UGR3</accession>
<proteinExistence type="predicted"/>
<comment type="caution">
    <text evidence="6">The sequence shown here is derived from an EMBL/GenBank/DDBJ whole genome shotgun (WGS) entry which is preliminary data.</text>
</comment>
<organism evidence="6 7">
    <name type="scientific">Bradyrhizobium campsiandrae</name>
    <dbReference type="NCBI Taxonomy" id="1729892"/>
    <lineage>
        <taxon>Bacteria</taxon>
        <taxon>Pseudomonadati</taxon>
        <taxon>Pseudomonadota</taxon>
        <taxon>Alphaproteobacteria</taxon>
        <taxon>Hyphomicrobiales</taxon>
        <taxon>Nitrobacteraceae</taxon>
        <taxon>Bradyrhizobium</taxon>
    </lineage>
</organism>
<comment type="subcellular location">
    <subcellularLocation>
        <location evidence="1">Membrane</location>
        <topology evidence="1">Multi-pass membrane protein</topology>
    </subcellularLocation>
</comment>
<evidence type="ECO:0000256" key="1">
    <source>
        <dbReference type="ARBA" id="ARBA00004141"/>
    </source>
</evidence>
<dbReference type="InterPro" id="IPR035906">
    <property type="entry name" value="MetI-like_sf"/>
</dbReference>
<evidence type="ECO:0000313" key="7">
    <source>
        <dbReference type="Proteomes" id="UP000639516"/>
    </source>
</evidence>
<protein>
    <submittedName>
        <fullName evidence="6">Sugar ABC transporter permease</fullName>
    </submittedName>
</protein>
<dbReference type="EMBL" id="JAATTO010000066">
    <property type="protein sequence ID" value="MBC9983285.1"/>
    <property type="molecule type" value="Genomic_DNA"/>
</dbReference>